<feature type="region of interest" description="Disordered" evidence="1">
    <location>
        <begin position="94"/>
        <end position="114"/>
    </location>
</feature>
<dbReference type="SMART" id="SM00165">
    <property type="entry name" value="UBA"/>
    <property type="match status" value="1"/>
</dbReference>
<dbReference type="GO" id="GO:0007005">
    <property type="term" value="P:mitochondrion organization"/>
    <property type="evidence" value="ECO:0007669"/>
    <property type="project" value="TreeGrafter"/>
</dbReference>
<dbReference type="PROSITE" id="PS50030">
    <property type="entry name" value="UBA"/>
    <property type="match status" value="1"/>
</dbReference>
<dbReference type="GO" id="GO:0005739">
    <property type="term" value="C:mitochondrion"/>
    <property type="evidence" value="ECO:0007669"/>
    <property type="project" value="TreeGrafter"/>
</dbReference>
<feature type="domain" description="UBA" evidence="2">
    <location>
        <begin position="476"/>
        <end position="517"/>
    </location>
</feature>
<dbReference type="Gene3D" id="1.10.287.110">
    <property type="entry name" value="DnaJ domain"/>
    <property type="match status" value="1"/>
</dbReference>
<dbReference type="Gene3D" id="1.10.8.10">
    <property type="entry name" value="DNA helicase RuvA subunit, C-terminal domain"/>
    <property type="match status" value="1"/>
</dbReference>
<reference evidence="5" key="1">
    <citation type="submission" date="2024-02" db="UniProtKB">
        <authorList>
            <consortium name="WormBaseParasite"/>
        </authorList>
    </citation>
    <scope>IDENTIFICATION</scope>
</reference>
<dbReference type="InterPro" id="IPR051938">
    <property type="entry name" value="Apopto_cytoskel_mod"/>
</dbReference>
<dbReference type="PROSITE" id="PS50076">
    <property type="entry name" value="DNAJ_2"/>
    <property type="match status" value="1"/>
</dbReference>
<evidence type="ECO:0000256" key="1">
    <source>
        <dbReference type="SAM" id="MobiDB-lite"/>
    </source>
</evidence>
<organism evidence="4 5">
    <name type="scientific">Mesorhabditis belari</name>
    <dbReference type="NCBI Taxonomy" id="2138241"/>
    <lineage>
        <taxon>Eukaryota</taxon>
        <taxon>Metazoa</taxon>
        <taxon>Ecdysozoa</taxon>
        <taxon>Nematoda</taxon>
        <taxon>Chromadorea</taxon>
        <taxon>Rhabditida</taxon>
        <taxon>Rhabditina</taxon>
        <taxon>Rhabditomorpha</taxon>
        <taxon>Rhabditoidea</taxon>
        <taxon>Rhabditidae</taxon>
        <taxon>Mesorhabditinae</taxon>
        <taxon>Mesorhabditis</taxon>
    </lineage>
</organism>
<sequence>MLKQKFRLPLAECFLTATRYFSSTNTDYYSILGIKHTASQKEIKTAFYKLSKRYHPDVVGSDAKDVAAQKFHEVSQAYEILGSEENRKIYDMTRVRSTPSSSKGSYASSMRNSTREKQYTDIDIDYKDFEHFQKSTRQRQNRMNSDFPHEFFEGLGGKKREFKSEWDEESARLQTMYRDSRSAMREERELQAEISRKQAEFEARFKADPFEKMMKDRQKEYEKDSLHYYTAMFSIIYYGDHSKTFELAEIKSLSAGNVITTTTQREPSEEFYLTYMGNRLESAFYLNDLGDELDEHTVLRIVSRETSPPSSLASAQQIDDIRKFFKELQKDRNAYLLHTFTTACFDPDFVRKQIESEPNLRSDGEALHILSDYFLLSSYFDENNKAAAEWLSKHPTFVSVIHKLIGQISGAQRNPMSPSMMPQMGALLNAPMPNQSAAPLITPAQFQAAMMQAFGNLGNQPPASSSQSTPDTNMPQQYETQLTQLHEFGFLDDAQNLEALAAANGNVEVALEILVSMRENE</sequence>
<dbReference type="InterPro" id="IPR015940">
    <property type="entry name" value="UBA"/>
</dbReference>
<dbReference type="WBParaSite" id="MBELARI_LOCUS5075">
    <property type="protein sequence ID" value="MBELARI_LOCUS5075"/>
    <property type="gene ID" value="MBELARI_LOCUS5075"/>
</dbReference>
<dbReference type="GO" id="GO:0043066">
    <property type="term" value="P:negative regulation of apoptotic process"/>
    <property type="evidence" value="ECO:0007669"/>
    <property type="project" value="TreeGrafter"/>
</dbReference>
<dbReference type="PANTHER" id="PTHR44145">
    <property type="entry name" value="DNAJ HOMOLOG SUBFAMILY A MEMBER 3, MITOCHONDRIAL"/>
    <property type="match status" value="1"/>
</dbReference>
<dbReference type="Pfam" id="PF00226">
    <property type="entry name" value="DnaJ"/>
    <property type="match status" value="1"/>
</dbReference>
<keyword evidence="4" id="KW-1185">Reference proteome</keyword>
<dbReference type="SUPFAM" id="SSF46934">
    <property type="entry name" value="UBA-like"/>
    <property type="match status" value="1"/>
</dbReference>
<dbReference type="AlphaFoldDB" id="A0AAF3FDM9"/>
<dbReference type="PANTHER" id="PTHR44145:SF4">
    <property type="entry name" value="J DOMAIN-CONTAINING PROTEIN"/>
    <property type="match status" value="1"/>
</dbReference>
<feature type="domain" description="J" evidence="3">
    <location>
        <begin position="27"/>
        <end position="94"/>
    </location>
</feature>
<evidence type="ECO:0000259" key="3">
    <source>
        <dbReference type="PROSITE" id="PS50076"/>
    </source>
</evidence>
<dbReference type="CDD" id="cd06257">
    <property type="entry name" value="DnaJ"/>
    <property type="match status" value="1"/>
</dbReference>
<dbReference type="SMART" id="SM00271">
    <property type="entry name" value="DnaJ"/>
    <property type="match status" value="1"/>
</dbReference>
<evidence type="ECO:0000313" key="5">
    <source>
        <dbReference type="WBParaSite" id="MBELARI_LOCUS5075"/>
    </source>
</evidence>
<protein>
    <submittedName>
        <fullName evidence="5">J domain-containing protein</fullName>
    </submittedName>
</protein>
<feature type="compositionally biased region" description="Polar residues" evidence="1">
    <location>
        <begin position="457"/>
        <end position="474"/>
    </location>
</feature>
<evidence type="ECO:0000259" key="2">
    <source>
        <dbReference type="PROSITE" id="PS50030"/>
    </source>
</evidence>
<name>A0AAF3FDM9_9BILA</name>
<dbReference type="InterPro" id="IPR036869">
    <property type="entry name" value="J_dom_sf"/>
</dbReference>
<evidence type="ECO:0000313" key="4">
    <source>
        <dbReference type="Proteomes" id="UP000887575"/>
    </source>
</evidence>
<dbReference type="PRINTS" id="PR00625">
    <property type="entry name" value="JDOMAIN"/>
</dbReference>
<dbReference type="Proteomes" id="UP000887575">
    <property type="component" value="Unassembled WGS sequence"/>
</dbReference>
<feature type="compositionally biased region" description="Polar residues" evidence="1">
    <location>
        <begin position="95"/>
        <end position="112"/>
    </location>
</feature>
<accession>A0AAF3FDM9</accession>
<dbReference type="SUPFAM" id="SSF46565">
    <property type="entry name" value="Chaperone J-domain"/>
    <property type="match status" value="1"/>
</dbReference>
<dbReference type="InterPro" id="IPR001623">
    <property type="entry name" value="DnaJ_domain"/>
</dbReference>
<proteinExistence type="predicted"/>
<feature type="region of interest" description="Disordered" evidence="1">
    <location>
        <begin position="455"/>
        <end position="474"/>
    </location>
</feature>
<dbReference type="InterPro" id="IPR009060">
    <property type="entry name" value="UBA-like_sf"/>
</dbReference>
<dbReference type="Pfam" id="PF00627">
    <property type="entry name" value="UBA"/>
    <property type="match status" value="1"/>
</dbReference>